<keyword evidence="1" id="KW-0812">Transmembrane</keyword>
<evidence type="ECO:0000256" key="1">
    <source>
        <dbReference type="SAM" id="Phobius"/>
    </source>
</evidence>
<organism evidence="2">
    <name type="scientific">Hexamita inflata</name>
    <dbReference type="NCBI Taxonomy" id="28002"/>
    <lineage>
        <taxon>Eukaryota</taxon>
        <taxon>Metamonada</taxon>
        <taxon>Diplomonadida</taxon>
        <taxon>Hexamitidae</taxon>
        <taxon>Hexamitinae</taxon>
        <taxon>Hexamita</taxon>
    </lineage>
</organism>
<keyword evidence="1" id="KW-0472">Membrane</keyword>
<dbReference type="EMBL" id="CATOUU010001084">
    <property type="protein sequence ID" value="CAI9970887.1"/>
    <property type="molecule type" value="Genomic_DNA"/>
</dbReference>
<name>A0AA86V017_9EUKA</name>
<reference evidence="2" key="1">
    <citation type="submission" date="2023-06" db="EMBL/GenBank/DDBJ databases">
        <authorList>
            <person name="Kurt Z."/>
        </authorList>
    </citation>
    <scope>NUCLEOTIDE SEQUENCE</scope>
</reference>
<accession>A0AA86V017</accession>
<evidence type="ECO:0000313" key="3">
    <source>
        <dbReference type="EMBL" id="CAL6034024.1"/>
    </source>
</evidence>
<dbReference type="AlphaFoldDB" id="A0AA86V017"/>
<feature type="transmembrane region" description="Helical" evidence="1">
    <location>
        <begin position="26"/>
        <end position="45"/>
    </location>
</feature>
<evidence type="ECO:0000313" key="4">
    <source>
        <dbReference type="Proteomes" id="UP001642409"/>
    </source>
</evidence>
<keyword evidence="1" id="KW-1133">Transmembrane helix</keyword>
<protein>
    <submittedName>
        <fullName evidence="3">Hypothetical_protein</fullName>
    </submittedName>
</protein>
<reference evidence="3 4" key="2">
    <citation type="submission" date="2024-07" db="EMBL/GenBank/DDBJ databases">
        <authorList>
            <person name="Akdeniz Z."/>
        </authorList>
    </citation>
    <scope>NUCLEOTIDE SEQUENCE [LARGE SCALE GENOMIC DNA]</scope>
</reference>
<sequence>MLNFNIQQQYKWMAWISKSRKEISSVYIPGILLQLCLGCSNVVMVSSRTKLTMLGDTMVDIKSLQYLYLNSKCNELSLDICFINEIFFHQQKKGVVQKCIKFRKCVIYPILNRSDTDPKFQMQTLDLLQFQAIFTKKFDRGCK</sequence>
<evidence type="ECO:0000313" key="2">
    <source>
        <dbReference type="EMBL" id="CAI9970887.1"/>
    </source>
</evidence>
<dbReference type="Proteomes" id="UP001642409">
    <property type="component" value="Unassembled WGS sequence"/>
</dbReference>
<keyword evidence="4" id="KW-1185">Reference proteome</keyword>
<dbReference type="EMBL" id="CAXDID020000127">
    <property type="protein sequence ID" value="CAL6034024.1"/>
    <property type="molecule type" value="Genomic_DNA"/>
</dbReference>
<proteinExistence type="predicted"/>
<comment type="caution">
    <text evidence="2">The sequence shown here is derived from an EMBL/GenBank/DDBJ whole genome shotgun (WGS) entry which is preliminary data.</text>
</comment>
<gene>
    <name evidence="3" type="ORF">HINF_LOCUS35251</name>
    <name evidence="2" type="ORF">HINF_LOCUS58532</name>
</gene>